<dbReference type="GO" id="GO:0051287">
    <property type="term" value="F:NAD binding"/>
    <property type="evidence" value="ECO:0007669"/>
    <property type="project" value="InterPro"/>
</dbReference>
<dbReference type="EMBL" id="UINC01170872">
    <property type="protein sequence ID" value="SVD75129.1"/>
    <property type="molecule type" value="Genomic_DNA"/>
</dbReference>
<proteinExistence type="predicted"/>
<evidence type="ECO:0000259" key="1">
    <source>
        <dbReference type="Pfam" id="PF03721"/>
    </source>
</evidence>
<accession>A0A382XWD5</accession>
<dbReference type="InterPro" id="IPR001732">
    <property type="entry name" value="UDP-Glc/GDP-Man_DH_N"/>
</dbReference>
<dbReference type="AlphaFoldDB" id="A0A382XWD5"/>
<dbReference type="GO" id="GO:0016628">
    <property type="term" value="F:oxidoreductase activity, acting on the CH-CH group of donors, NAD or NADP as acceptor"/>
    <property type="evidence" value="ECO:0007669"/>
    <property type="project" value="InterPro"/>
</dbReference>
<evidence type="ECO:0000313" key="2">
    <source>
        <dbReference type="EMBL" id="SVD75129.1"/>
    </source>
</evidence>
<dbReference type="Pfam" id="PF03721">
    <property type="entry name" value="UDPG_MGDP_dh_N"/>
    <property type="match status" value="1"/>
</dbReference>
<dbReference type="SUPFAM" id="SSF51735">
    <property type="entry name" value="NAD(P)-binding Rossmann-fold domains"/>
    <property type="match status" value="1"/>
</dbReference>
<dbReference type="PIRSF" id="PIRSF500136">
    <property type="entry name" value="UDP_ManNAc_DH"/>
    <property type="match status" value="1"/>
</dbReference>
<protein>
    <recommendedName>
        <fullName evidence="1">UDP-glucose/GDP-mannose dehydrogenase N-terminal domain-containing protein</fullName>
    </recommendedName>
</protein>
<name>A0A382XWD5_9ZZZZ</name>
<dbReference type="PANTHER" id="PTHR43491:SF1">
    <property type="entry name" value="UDP-N-ACETYL-D-MANNOSAMINE DEHYDROGENASE"/>
    <property type="match status" value="1"/>
</dbReference>
<dbReference type="PIRSF" id="PIRSF000124">
    <property type="entry name" value="UDPglc_GDPman_dh"/>
    <property type="match status" value="1"/>
</dbReference>
<feature type="domain" description="UDP-glucose/GDP-mannose dehydrogenase N-terminal" evidence="1">
    <location>
        <begin position="15"/>
        <end position="178"/>
    </location>
</feature>
<dbReference type="GO" id="GO:0000271">
    <property type="term" value="P:polysaccharide biosynthetic process"/>
    <property type="evidence" value="ECO:0007669"/>
    <property type="project" value="InterPro"/>
</dbReference>
<dbReference type="Gene3D" id="3.40.50.720">
    <property type="entry name" value="NAD(P)-binding Rossmann-like Domain"/>
    <property type="match status" value="1"/>
</dbReference>
<organism evidence="2">
    <name type="scientific">marine metagenome</name>
    <dbReference type="NCBI Taxonomy" id="408172"/>
    <lineage>
        <taxon>unclassified sequences</taxon>
        <taxon>metagenomes</taxon>
        <taxon>ecological metagenomes</taxon>
    </lineage>
</organism>
<dbReference type="InterPro" id="IPR028359">
    <property type="entry name" value="UDP_ManNAc/GlcNAc_DH"/>
</dbReference>
<reference evidence="2" key="1">
    <citation type="submission" date="2018-05" db="EMBL/GenBank/DDBJ databases">
        <authorList>
            <person name="Lanie J.A."/>
            <person name="Ng W.-L."/>
            <person name="Kazmierczak K.M."/>
            <person name="Andrzejewski T.M."/>
            <person name="Davidsen T.M."/>
            <person name="Wayne K.J."/>
            <person name="Tettelin H."/>
            <person name="Glass J.I."/>
            <person name="Rusch D."/>
            <person name="Podicherti R."/>
            <person name="Tsui H.-C.T."/>
            <person name="Winkler M.E."/>
        </authorList>
    </citation>
    <scope>NUCLEOTIDE SEQUENCE</scope>
</reference>
<feature type="non-terminal residue" evidence="2">
    <location>
        <position position="183"/>
    </location>
</feature>
<dbReference type="InterPro" id="IPR017476">
    <property type="entry name" value="UDP-Glc/GDP-Man"/>
</dbReference>
<sequence length="183" mass="19797">MKNKLIKRIQSREVRVAVIGLGYVGLPLAVGFAEKGIKVVGLDTNPNKISSIVSAEDSIVGVHSERIVNVCTGNTPSLTFTTNYDALKKVDVAIICVPTPLKDGIVPDLSFVELAAKEISKRLHDGMLIVLESTTYPGTTEELLLDLFESGASSNASLKLGKNYFLSFSPERIDPGRTDYTIE</sequence>
<dbReference type="PANTHER" id="PTHR43491">
    <property type="entry name" value="UDP-N-ACETYL-D-MANNOSAMINE DEHYDROGENASE"/>
    <property type="match status" value="1"/>
</dbReference>
<dbReference type="GO" id="GO:0016616">
    <property type="term" value="F:oxidoreductase activity, acting on the CH-OH group of donors, NAD or NADP as acceptor"/>
    <property type="evidence" value="ECO:0007669"/>
    <property type="project" value="InterPro"/>
</dbReference>
<dbReference type="InterPro" id="IPR036291">
    <property type="entry name" value="NAD(P)-bd_dom_sf"/>
</dbReference>
<gene>
    <name evidence="2" type="ORF">METZ01_LOCUS427983</name>
</gene>